<dbReference type="Proteomes" id="UP000192907">
    <property type="component" value="Unassembled WGS sequence"/>
</dbReference>
<dbReference type="OrthoDB" id="5482054at2"/>
<reference evidence="3" key="1">
    <citation type="submission" date="2017-04" db="EMBL/GenBank/DDBJ databases">
        <authorList>
            <person name="Varghese N."/>
            <person name="Submissions S."/>
        </authorList>
    </citation>
    <scope>NUCLEOTIDE SEQUENCE [LARGE SCALE GENOMIC DNA]</scope>
    <source>
        <strain evidence="3">RKEM611</strain>
    </source>
</reference>
<keyword evidence="3" id="KW-1185">Reference proteome</keyword>
<proteinExistence type="predicted"/>
<dbReference type="AlphaFoldDB" id="A0A1Y6CQN9"/>
<feature type="chain" id="PRO_5012350956" description="Cytochrome c domain-containing protein" evidence="1">
    <location>
        <begin position="23"/>
        <end position="449"/>
    </location>
</feature>
<evidence type="ECO:0000313" key="2">
    <source>
        <dbReference type="EMBL" id="SMF68730.1"/>
    </source>
</evidence>
<keyword evidence="1" id="KW-0732">Signal</keyword>
<protein>
    <recommendedName>
        <fullName evidence="4">Cytochrome c domain-containing protein</fullName>
    </recommendedName>
</protein>
<organism evidence="2 3">
    <name type="scientific">Pseudobacteriovorax antillogorgiicola</name>
    <dbReference type="NCBI Taxonomy" id="1513793"/>
    <lineage>
        <taxon>Bacteria</taxon>
        <taxon>Pseudomonadati</taxon>
        <taxon>Bdellovibrionota</taxon>
        <taxon>Oligoflexia</taxon>
        <taxon>Oligoflexales</taxon>
        <taxon>Pseudobacteriovoracaceae</taxon>
        <taxon>Pseudobacteriovorax</taxon>
    </lineage>
</organism>
<accession>A0A1Y6CQN9</accession>
<evidence type="ECO:0008006" key="4">
    <source>
        <dbReference type="Google" id="ProtNLM"/>
    </source>
</evidence>
<dbReference type="STRING" id="1513793.SAMN06296036_12458"/>
<sequence length="449" mass="49351">MLKVLRFLLSTSFVVASGSVYATTEATDLFCQKYPKATACADKPTSCGVCHAGPPSLNDFGQNIKMELDGTITESLLVALDKLEDGDSDQDGATNIDEILNGGEPGNKSVQPAGEINVEYDIALAYKRMKSVFCGTSASYQDMKQLEAEGATFLHNELTQCLEGAYWKDEALHRIADAKIQPLATIGYGGNVVIGDYRWDYWLYSYVMTGDRDARELLSATYHIDGRTGEKIEGNVRREEGATLGERIVIAGGQPLAANRRAGMMTTQWFISNFTMFAELPRNTASQVYRAYLGLDIAKGEGLTPVPGEPRDVDNKNIAQPACAVCHSTLDPLAYAYSTYNGIDPVNAFLFNSIGTYNAGRQPWESDGAIFGQPVNDLLEWAEVARNSDAFKKNLVKDIFHYALSRDPFAHEADEFKALWEGLPEDAYSVNKMIHKFVDTKAFGGRVVK</sequence>
<feature type="signal peptide" evidence="1">
    <location>
        <begin position="1"/>
        <end position="22"/>
    </location>
</feature>
<dbReference type="EMBL" id="FWZT01000024">
    <property type="protein sequence ID" value="SMF68730.1"/>
    <property type="molecule type" value="Genomic_DNA"/>
</dbReference>
<dbReference type="RefSeq" id="WP_132323887.1">
    <property type="nucleotide sequence ID" value="NZ_FWZT01000024.1"/>
</dbReference>
<gene>
    <name evidence="2" type="ORF">SAMN06296036_12458</name>
</gene>
<evidence type="ECO:0000256" key="1">
    <source>
        <dbReference type="SAM" id="SignalP"/>
    </source>
</evidence>
<name>A0A1Y6CQN9_9BACT</name>
<evidence type="ECO:0000313" key="3">
    <source>
        <dbReference type="Proteomes" id="UP000192907"/>
    </source>
</evidence>